<protein>
    <recommendedName>
        <fullName evidence="4">Pectate lyase superfamily protein domain-containing protein</fullName>
    </recommendedName>
</protein>
<dbReference type="InterPro" id="IPR011050">
    <property type="entry name" value="Pectin_lyase_fold/virulence"/>
</dbReference>
<feature type="chain" id="PRO_5032976456" description="Pectate lyase superfamily protein domain-containing protein" evidence="1">
    <location>
        <begin position="19"/>
        <end position="646"/>
    </location>
</feature>
<dbReference type="EMBL" id="JABXXS010000015">
    <property type="protein sequence ID" value="NVN36939.1"/>
    <property type="molecule type" value="Genomic_DNA"/>
</dbReference>
<dbReference type="InterPro" id="IPR012334">
    <property type="entry name" value="Pectin_lyas_fold"/>
</dbReference>
<evidence type="ECO:0000256" key="1">
    <source>
        <dbReference type="SAM" id="SignalP"/>
    </source>
</evidence>
<evidence type="ECO:0000313" key="2">
    <source>
        <dbReference type="EMBL" id="NVN36939.1"/>
    </source>
</evidence>
<reference evidence="2 3" key="1">
    <citation type="submission" date="2020-06" db="EMBL/GenBank/DDBJ databases">
        <title>Description of novel acetic acid bacteria.</title>
        <authorList>
            <person name="Sombolestani A."/>
        </authorList>
    </citation>
    <scope>NUCLEOTIDE SEQUENCE [LARGE SCALE GENOMIC DNA]</scope>
    <source>
        <strain evidence="2 3">LMG 25</strain>
    </source>
</reference>
<accession>A0A850P295</accession>
<keyword evidence="1" id="KW-0732">Signal</keyword>
<evidence type="ECO:0000313" key="3">
    <source>
        <dbReference type="Proteomes" id="UP000522590"/>
    </source>
</evidence>
<gene>
    <name evidence="2" type="ORF">HUK81_08320</name>
</gene>
<proteinExistence type="predicted"/>
<name>A0A850P295_9PROT</name>
<organism evidence="2 3">
    <name type="scientific">Komagataeibacter swingsii</name>
    <dbReference type="NCBI Taxonomy" id="215220"/>
    <lineage>
        <taxon>Bacteria</taxon>
        <taxon>Pseudomonadati</taxon>
        <taxon>Pseudomonadota</taxon>
        <taxon>Alphaproteobacteria</taxon>
        <taxon>Acetobacterales</taxon>
        <taxon>Acetobacteraceae</taxon>
        <taxon>Komagataeibacter</taxon>
    </lineage>
</organism>
<dbReference type="Gene3D" id="2.160.20.10">
    <property type="entry name" value="Single-stranded right-handed beta-helix, Pectin lyase-like"/>
    <property type="match status" value="1"/>
</dbReference>
<dbReference type="SUPFAM" id="SSF51126">
    <property type="entry name" value="Pectin lyase-like"/>
    <property type="match status" value="1"/>
</dbReference>
<dbReference type="InterPro" id="IPR006626">
    <property type="entry name" value="PbH1"/>
</dbReference>
<dbReference type="RefSeq" id="WP_176643051.1">
    <property type="nucleotide sequence ID" value="NZ_JABXXS010000015.1"/>
</dbReference>
<dbReference type="Proteomes" id="UP000522590">
    <property type="component" value="Unassembled WGS sequence"/>
</dbReference>
<feature type="signal peptide" evidence="1">
    <location>
        <begin position="1"/>
        <end position="18"/>
    </location>
</feature>
<dbReference type="AlphaFoldDB" id="A0A850P295"/>
<comment type="caution">
    <text evidence="2">The sequence shown here is derived from an EMBL/GenBank/DDBJ whole genome shotgun (WGS) entry which is preliminary data.</text>
</comment>
<evidence type="ECO:0008006" key="4">
    <source>
        <dbReference type="Google" id="ProtNLM"/>
    </source>
</evidence>
<sequence>MKRIAVLAALLLPMTAHAREAVPPSRWTQNYIPSLQDWQAALLCNGASISTALGEEILRATGAGAVKLNKNDDTPINQTLTTPTISGGTAIAQAPSGPTINGGMATGQGLSGPTITNGTATGLNVDASISTPADASNARLVSDKFGEALSVMDFGAKCDGSTDDTTAFNAAISAVADTIAGSGGKVLHHVMIPGKSCVISGVVNLLRGVWLSGTGAFGTQLIFGNNSQILFAGGTVSGSWVGSRLSDFGIQVSGAITSAQKFPIDAATNQPVASQIDHVQITGGTYYGIDMSGNEVVVDNVLIPGVKGIGIRVGHGSTHGDNTDPKITNSTVSGDYWTGQTRTSAAILTLVEDAGGLTLQNNDMIGGRIGTQFYPQAKQTVFHVFASNTVLSDSAQLYGMEVETGATTSIATDMKFEGSWTANALGMDVAINNNGAGTVDGYMFVGHRYYLAGNTALYAGSGVNNVTITGSQFCGNNGSGAAVFISPGDAGFVITGNRMPSACADEGVGNSPTGVNAAGNNDRTVIVGNDMSGIAYPIDFTVSNANSVTAEIANNIGPDKITYGIAAGATTTLLSQVTDYTNLTTTAGVSVTNIANAWIGRHTILSNQSGSSISFATGGNICSAYTLASGAYAEAVYTPNKCWYLH</sequence>
<dbReference type="SMART" id="SM00710">
    <property type="entry name" value="PbH1"/>
    <property type="match status" value="5"/>
</dbReference>